<dbReference type="InterPro" id="IPR029069">
    <property type="entry name" value="HotDog_dom_sf"/>
</dbReference>
<organism evidence="2 3">
    <name type="scientific">Roseomonas indoligenes</name>
    <dbReference type="NCBI Taxonomy" id="2820811"/>
    <lineage>
        <taxon>Bacteria</taxon>
        <taxon>Pseudomonadati</taxon>
        <taxon>Pseudomonadota</taxon>
        <taxon>Alphaproteobacteria</taxon>
        <taxon>Acetobacterales</taxon>
        <taxon>Roseomonadaceae</taxon>
        <taxon>Roseomonas</taxon>
    </lineage>
</organism>
<keyword evidence="3" id="KW-1185">Reference proteome</keyword>
<evidence type="ECO:0000259" key="1">
    <source>
        <dbReference type="Pfam" id="PF01575"/>
    </source>
</evidence>
<comment type="caution">
    <text evidence="2">The sequence shown here is derived from an EMBL/GenBank/DDBJ whole genome shotgun (WGS) entry which is preliminary data.</text>
</comment>
<accession>A0A940S9J1</accession>
<evidence type="ECO:0000313" key="3">
    <source>
        <dbReference type="Proteomes" id="UP000677537"/>
    </source>
</evidence>
<proteinExistence type="predicted"/>
<dbReference type="Gene3D" id="3.10.129.10">
    <property type="entry name" value="Hotdog Thioesterase"/>
    <property type="match status" value="1"/>
</dbReference>
<dbReference type="InterPro" id="IPR002539">
    <property type="entry name" value="MaoC-like_dom"/>
</dbReference>
<dbReference type="SUPFAM" id="SSF54637">
    <property type="entry name" value="Thioesterase/thiol ester dehydrase-isomerase"/>
    <property type="match status" value="1"/>
</dbReference>
<dbReference type="AlphaFoldDB" id="A0A940S9J1"/>
<evidence type="ECO:0000313" key="2">
    <source>
        <dbReference type="EMBL" id="MBP0495328.1"/>
    </source>
</evidence>
<sequence length="157" mass="17231">MSASAPAPASLFLEDITPGEEWRTGTHTVTAEQIGAFAALTRDHHPLHTDEAYCRSRGFPTVIAHGLFGLSLMEGLKTELRLYESTSIASLGWDKVRFRAPVLAGDELHLRMRFTAKRPSRNPDRGVVTEFLELVNARGEVVIDAEHASLILARPAA</sequence>
<dbReference type="RefSeq" id="WP_209376123.1">
    <property type="nucleotide sequence ID" value="NZ_JAGIZA010000016.1"/>
</dbReference>
<dbReference type="Pfam" id="PF01575">
    <property type="entry name" value="MaoC_dehydratas"/>
    <property type="match status" value="1"/>
</dbReference>
<name>A0A940S9J1_9PROT</name>
<feature type="domain" description="MaoC-like" evidence="1">
    <location>
        <begin position="18"/>
        <end position="129"/>
    </location>
</feature>
<protein>
    <submittedName>
        <fullName evidence="2">MaoC family dehydratase</fullName>
    </submittedName>
</protein>
<dbReference type="CDD" id="cd03441">
    <property type="entry name" value="R_hydratase_like"/>
    <property type="match status" value="1"/>
</dbReference>
<gene>
    <name evidence="2" type="ORF">J5Y10_21260</name>
</gene>
<dbReference type="PANTHER" id="PTHR43664:SF1">
    <property type="entry name" value="BETA-METHYLMALYL-COA DEHYDRATASE"/>
    <property type="match status" value="1"/>
</dbReference>
<reference evidence="2" key="1">
    <citation type="submission" date="2021-03" db="EMBL/GenBank/DDBJ databases">
        <authorList>
            <person name="So Y."/>
        </authorList>
    </citation>
    <scope>NUCLEOTIDE SEQUENCE</scope>
    <source>
        <strain evidence="2">SG15</strain>
    </source>
</reference>
<dbReference type="InterPro" id="IPR052342">
    <property type="entry name" value="MCH/BMMD"/>
</dbReference>
<dbReference type="Proteomes" id="UP000677537">
    <property type="component" value="Unassembled WGS sequence"/>
</dbReference>
<dbReference type="PANTHER" id="PTHR43664">
    <property type="entry name" value="MONOAMINE OXIDASE-RELATED"/>
    <property type="match status" value="1"/>
</dbReference>
<dbReference type="EMBL" id="JAGIZA010000016">
    <property type="protein sequence ID" value="MBP0495328.1"/>
    <property type="molecule type" value="Genomic_DNA"/>
</dbReference>